<proteinExistence type="predicted"/>
<keyword evidence="2" id="KW-0812">Transmembrane</keyword>
<dbReference type="Proteomes" id="UP000016930">
    <property type="component" value="Unassembled WGS sequence"/>
</dbReference>
<evidence type="ECO:0000313" key="4">
    <source>
        <dbReference type="EMBL" id="EMD33169.1"/>
    </source>
</evidence>
<feature type="transmembrane region" description="Helical" evidence="2">
    <location>
        <begin position="142"/>
        <end position="165"/>
    </location>
</feature>
<keyword evidence="2" id="KW-1133">Transmembrane helix</keyword>
<evidence type="ECO:0000313" key="5">
    <source>
        <dbReference type="Proteomes" id="UP000016930"/>
    </source>
</evidence>
<dbReference type="STRING" id="914234.M2PC03"/>
<protein>
    <recommendedName>
        <fullName evidence="3">DUF6533 domain-containing protein</fullName>
    </recommendedName>
</protein>
<reference evidence="4 5" key="1">
    <citation type="journal article" date="2012" name="Proc. Natl. Acad. Sci. U.S.A.">
        <title>Comparative genomics of Ceriporiopsis subvermispora and Phanerochaete chrysosporium provide insight into selective ligninolysis.</title>
        <authorList>
            <person name="Fernandez-Fueyo E."/>
            <person name="Ruiz-Duenas F.J."/>
            <person name="Ferreira P."/>
            <person name="Floudas D."/>
            <person name="Hibbett D.S."/>
            <person name="Canessa P."/>
            <person name="Larrondo L.F."/>
            <person name="James T.Y."/>
            <person name="Seelenfreund D."/>
            <person name="Lobos S."/>
            <person name="Polanco R."/>
            <person name="Tello M."/>
            <person name="Honda Y."/>
            <person name="Watanabe T."/>
            <person name="Watanabe T."/>
            <person name="Ryu J.S."/>
            <person name="Kubicek C.P."/>
            <person name="Schmoll M."/>
            <person name="Gaskell J."/>
            <person name="Hammel K.E."/>
            <person name="St John F.J."/>
            <person name="Vanden Wymelenberg A."/>
            <person name="Sabat G."/>
            <person name="Splinter BonDurant S."/>
            <person name="Syed K."/>
            <person name="Yadav J.S."/>
            <person name="Doddapaneni H."/>
            <person name="Subramanian V."/>
            <person name="Lavin J.L."/>
            <person name="Oguiza J.A."/>
            <person name="Perez G."/>
            <person name="Pisabarro A.G."/>
            <person name="Ramirez L."/>
            <person name="Santoyo F."/>
            <person name="Master E."/>
            <person name="Coutinho P.M."/>
            <person name="Henrissat B."/>
            <person name="Lombard V."/>
            <person name="Magnuson J.K."/>
            <person name="Kuees U."/>
            <person name="Hori C."/>
            <person name="Igarashi K."/>
            <person name="Samejima M."/>
            <person name="Held B.W."/>
            <person name="Barry K.W."/>
            <person name="LaButti K.M."/>
            <person name="Lapidus A."/>
            <person name="Lindquist E.A."/>
            <person name="Lucas S.M."/>
            <person name="Riley R."/>
            <person name="Salamov A.A."/>
            <person name="Hoffmeister D."/>
            <person name="Schwenk D."/>
            <person name="Hadar Y."/>
            <person name="Yarden O."/>
            <person name="de Vries R.P."/>
            <person name="Wiebenga A."/>
            <person name="Stenlid J."/>
            <person name="Eastwood D."/>
            <person name="Grigoriev I.V."/>
            <person name="Berka R.M."/>
            <person name="Blanchette R.A."/>
            <person name="Kersten P."/>
            <person name="Martinez A.T."/>
            <person name="Vicuna R."/>
            <person name="Cullen D."/>
        </authorList>
    </citation>
    <scope>NUCLEOTIDE SEQUENCE [LARGE SCALE GENOMIC DNA]</scope>
    <source>
        <strain evidence="4 5">B</strain>
    </source>
</reference>
<dbReference type="OrthoDB" id="2756746at2759"/>
<dbReference type="InterPro" id="IPR045340">
    <property type="entry name" value="DUF6533"/>
</dbReference>
<feature type="transmembrane region" description="Helical" evidence="2">
    <location>
        <begin position="212"/>
        <end position="229"/>
    </location>
</feature>
<evidence type="ECO:0000256" key="1">
    <source>
        <dbReference type="SAM" id="MobiDB-lite"/>
    </source>
</evidence>
<dbReference type="HOGENOM" id="CLU_053360_1_0_1"/>
<feature type="domain" description="DUF6533" evidence="3">
    <location>
        <begin position="23"/>
        <end position="68"/>
    </location>
</feature>
<dbReference type="AlphaFoldDB" id="M2PC03"/>
<organism evidence="4 5">
    <name type="scientific">Ceriporiopsis subvermispora (strain B)</name>
    <name type="common">White-rot fungus</name>
    <name type="synonym">Gelatoporia subvermispora</name>
    <dbReference type="NCBI Taxonomy" id="914234"/>
    <lineage>
        <taxon>Eukaryota</taxon>
        <taxon>Fungi</taxon>
        <taxon>Dikarya</taxon>
        <taxon>Basidiomycota</taxon>
        <taxon>Agaricomycotina</taxon>
        <taxon>Agaricomycetes</taxon>
        <taxon>Polyporales</taxon>
        <taxon>Gelatoporiaceae</taxon>
        <taxon>Gelatoporia</taxon>
    </lineage>
</organism>
<accession>M2PC03</accession>
<gene>
    <name evidence="4" type="ORF">CERSUDRAFT_98766</name>
</gene>
<evidence type="ECO:0000259" key="3">
    <source>
        <dbReference type="Pfam" id="PF20151"/>
    </source>
</evidence>
<feature type="transmembrane region" description="Helical" evidence="2">
    <location>
        <begin position="186"/>
        <end position="206"/>
    </location>
</feature>
<feature type="transmembrane region" description="Helical" evidence="2">
    <location>
        <begin position="113"/>
        <end position="136"/>
    </location>
</feature>
<sequence>MALPAQEAAEIISLVQSSFVSNCCSVASSAFVLYDFILTTSQEVEFMWGRKWSSVTLLYQLNKWATIVWAVEQFPATFVPFSTVSRFVVSPSLWTPMVLTIQTSISSCLSFNYVNYVAILVLFGIWAVFSGVRTFAISGSNWALALVVFLLSVVPVATNATYVTWRDARRNNIRAPFATILLKDGTLYFIALLIINVVNIIGITTASFNTTVTYFATPLSSIIVTRFLLNLRQLASIESYDSETSRAANAEAEQGTWLSQIRFNHSFVDNMGEDLEHSIDMQDRDSGMTWLESDNAVAANGEVNVVSSGDEPSVVPDNASRAGASTLHQMTDA</sequence>
<keyword evidence="2" id="KW-0472">Membrane</keyword>
<evidence type="ECO:0000256" key="2">
    <source>
        <dbReference type="SAM" id="Phobius"/>
    </source>
</evidence>
<dbReference type="EMBL" id="KB445807">
    <property type="protein sequence ID" value="EMD33169.1"/>
    <property type="molecule type" value="Genomic_DNA"/>
</dbReference>
<feature type="region of interest" description="Disordered" evidence="1">
    <location>
        <begin position="307"/>
        <end position="333"/>
    </location>
</feature>
<dbReference type="Pfam" id="PF20151">
    <property type="entry name" value="DUF6533"/>
    <property type="match status" value="1"/>
</dbReference>
<keyword evidence="5" id="KW-1185">Reference proteome</keyword>
<name>M2PC03_CERS8</name>